<sequence>MAINYKQCPQCESNNTLKILYGMPSHVAMEQAEAGKIKLGGCSLIVGGPEYYCNDCENEWNKEHAIDAAYKNIKELKASVGGYFGGSYSVVVDLTTGRITWSHWNNGEVVDEEFKIVKGSTVKNFIEEMQIINPLNWKKEYIEPGMLDGTSWSLELTRDCRNIKKHGVNKYPREWEDFCKLVRGITGKKFS</sequence>
<organism evidence="1 2">
    <name type="scientific">Saliterribacillus persicus</name>
    <dbReference type="NCBI Taxonomy" id="930114"/>
    <lineage>
        <taxon>Bacteria</taxon>
        <taxon>Bacillati</taxon>
        <taxon>Bacillota</taxon>
        <taxon>Bacilli</taxon>
        <taxon>Bacillales</taxon>
        <taxon>Bacillaceae</taxon>
        <taxon>Saliterribacillus</taxon>
    </lineage>
</organism>
<reference evidence="1 2" key="1">
    <citation type="submission" date="2018-07" db="EMBL/GenBank/DDBJ databases">
        <title>Genomic Encyclopedia of Type Strains, Phase IV (KMG-IV): sequencing the most valuable type-strain genomes for metagenomic binning, comparative biology and taxonomic classification.</title>
        <authorList>
            <person name="Goeker M."/>
        </authorList>
    </citation>
    <scope>NUCLEOTIDE SEQUENCE [LARGE SCALE GENOMIC DNA]</scope>
    <source>
        <strain evidence="1 2">DSM 27696</strain>
    </source>
</reference>
<comment type="caution">
    <text evidence="1">The sequence shown here is derived from an EMBL/GenBank/DDBJ whole genome shotgun (WGS) entry which is preliminary data.</text>
</comment>
<protein>
    <submittedName>
        <fullName evidence="1">Uncharacterized protein</fullName>
    </submittedName>
</protein>
<accession>A0A368X7Z2</accession>
<dbReference type="EMBL" id="QPJJ01000015">
    <property type="protein sequence ID" value="RCW63935.1"/>
    <property type="molecule type" value="Genomic_DNA"/>
</dbReference>
<proteinExistence type="predicted"/>
<name>A0A368X7Z2_9BACI</name>
<dbReference type="AlphaFoldDB" id="A0A368X7Z2"/>
<gene>
    <name evidence="1" type="ORF">DFR57_11560</name>
</gene>
<dbReference type="RefSeq" id="WP_114354069.1">
    <property type="nucleotide sequence ID" value="NZ_QPJJ01000015.1"/>
</dbReference>
<dbReference type="Proteomes" id="UP000252585">
    <property type="component" value="Unassembled WGS sequence"/>
</dbReference>
<evidence type="ECO:0000313" key="1">
    <source>
        <dbReference type="EMBL" id="RCW63935.1"/>
    </source>
</evidence>
<dbReference type="OrthoDB" id="4979632at2"/>
<keyword evidence="2" id="KW-1185">Reference proteome</keyword>
<evidence type="ECO:0000313" key="2">
    <source>
        <dbReference type="Proteomes" id="UP000252585"/>
    </source>
</evidence>